<keyword evidence="2" id="KW-1185">Reference proteome</keyword>
<comment type="caution">
    <text evidence="1">The sequence shown here is derived from an EMBL/GenBank/DDBJ whole genome shotgun (WGS) entry which is preliminary data.</text>
</comment>
<proteinExistence type="predicted"/>
<evidence type="ECO:0000313" key="1">
    <source>
        <dbReference type="EMBL" id="NGZ90797.1"/>
    </source>
</evidence>
<protein>
    <submittedName>
        <fullName evidence="1">DNA polymerase III subunit delta</fullName>
    </submittedName>
</protein>
<organism evidence="1 2">
    <name type="scientific">Psychroflexus maritimus</name>
    <dbReference type="NCBI Taxonomy" id="2714865"/>
    <lineage>
        <taxon>Bacteria</taxon>
        <taxon>Pseudomonadati</taxon>
        <taxon>Bacteroidota</taxon>
        <taxon>Flavobacteriia</taxon>
        <taxon>Flavobacteriales</taxon>
        <taxon>Flavobacteriaceae</taxon>
        <taxon>Psychroflexus</taxon>
    </lineage>
</organism>
<dbReference type="AlphaFoldDB" id="A0A967AEG1"/>
<dbReference type="PANTHER" id="PTHR11669:SF8">
    <property type="entry name" value="DNA POLYMERASE III SUBUNIT DELTA"/>
    <property type="match status" value="1"/>
</dbReference>
<dbReference type="Gene3D" id="3.40.50.300">
    <property type="entry name" value="P-loop containing nucleotide triphosphate hydrolases"/>
    <property type="match status" value="1"/>
</dbReference>
<evidence type="ECO:0000313" key="2">
    <source>
        <dbReference type="Proteomes" id="UP000643701"/>
    </source>
</evidence>
<dbReference type="PANTHER" id="PTHR11669">
    <property type="entry name" value="REPLICATION FACTOR C / DNA POLYMERASE III GAMMA-TAU SUBUNIT"/>
    <property type="match status" value="1"/>
</dbReference>
<dbReference type="Proteomes" id="UP000643701">
    <property type="component" value="Unassembled WGS sequence"/>
</dbReference>
<sequence>MNFDDIPGLPHLKNHLKTTVERGRIAHAQLFVGEHGYGTLPTAIAFASEIVSRNLSGEAKRICRKKIEALNHPDLHFVYPVNTNEEIKSNPVAKDFYLHWRKFVSEQPYGELYHWLKELGIEKKQGNINVREAAEISKAIALKSYEGAAKIMIIWCADKMNTAASNKLLKLIEEPPKDTYFILITDAEEQLLETIKSRCQKINFPPLSEEQIAQHLQNKHQLSKEQALPIAAQADGNLSKALELLDQNSDNQVFEKLFIAWVRTAFRAKGNKSVVQDLSQWAQTLAKENRETQTRFINFSIQFFRQALLQNYKAKPLVFMKTYDEQFKFDKFASFIHGGNIEPIFNALQEAHFHIQRNANAKIVFTDLSMQLTRYIHKK</sequence>
<reference evidence="1" key="1">
    <citation type="submission" date="2020-03" db="EMBL/GenBank/DDBJ databases">
        <title>Psychroflexus Maritimus sp. nov., isolate from marine sediment.</title>
        <authorList>
            <person name="Zhong Y.-L."/>
        </authorList>
    </citation>
    <scope>NUCLEOTIDE SEQUENCE</scope>
    <source>
        <strain evidence="1">C1</strain>
    </source>
</reference>
<gene>
    <name evidence="1" type="ORF">G7034_11110</name>
</gene>
<dbReference type="GO" id="GO:0006261">
    <property type="term" value="P:DNA-templated DNA replication"/>
    <property type="evidence" value="ECO:0007669"/>
    <property type="project" value="TreeGrafter"/>
</dbReference>
<name>A0A967AEG1_9FLAO</name>
<dbReference type="Pfam" id="PF13177">
    <property type="entry name" value="DNA_pol3_delta2"/>
    <property type="match status" value="1"/>
</dbReference>
<dbReference type="EMBL" id="JAANAS010000105">
    <property type="protein sequence ID" value="NGZ90797.1"/>
    <property type="molecule type" value="Genomic_DNA"/>
</dbReference>
<dbReference type="InterPro" id="IPR027417">
    <property type="entry name" value="P-loop_NTPase"/>
</dbReference>
<dbReference type="InterPro" id="IPR050238">
    <property type="entry name" value="DNA_Rep/Repair_Clamp_Loader"/>
</dbReference>
<accession>A0A967AEG1</accession>
<dbReference type="SUPFAM" id="SSF52540">
    <property type="entry name" value="P-loop containing nucleoside triphosphate hydrolases"/>
    <property type="match status" value="1"/>
</dbReference>
<dbReference type="RefSeq" id="WP_166401030.1">
    <property type="nucleotide sequence ID" value="NZ_JAANAS010000105.1"/>
</dbReference>